<dbReference type="InterPro" id="IPR011990">
    <property type="entry name" value="TPR-like_helical_dom_sf"/>
</dbReference>
<evidence type="ECO:0000259" key="11">
    <source>
        <dbReference type="PROSITE" id="PS50076"/>
    </source>
</evidence>
<evidence type="ECO:0000313" key="12">
    <source>
        <dbReference type="EMBL" id="KAG5188552.1"/>
    </source>
</evidence>
<protein>
    <recommendedName>
        <fullName evidence="7">Hsp70-Hsp90 organising protein</fullName>
    </recommendedName>
    <alternativeName>
        <fullName evidence="8">Stress-inducible protein 1</fullName>
    </alternativeName>
</protein>
<proteinExistence type="predicted"/>
<reference evidence="12" key="1">
    <citation type="submission" date="2021-02" db="EMBL/GenBank/DDBJ databases">
        <title>First Annotated Genome of the Yellow-green Alga Tribonema minus.</title>
        <authorList>
            <person name="Mahan K.M."/>
        </authorList>
    </citation>
    <scope>NUCLEOTIDE SEQUENCE</scope>
    <source>
        <strain evidence="12">UTEX B ZZ1240</strain>
    </source>
</reference>
<name>A0A835Z6G5_9STRA</name>
<dbReference type="InterPro" id="IPR001623">
    <property type="entry name" value="DnaJ_domain"/>
</dbReference>
<evidence type="ECO:0000256" key="3">
    <source>
        <dbReference type="ARBA" id="ARBA00022737"/>
    </source>
</evidence>
<feature type="repeat" description="TPR" evidence="9">
    <location>
        <begin position="40"/>
        <end position="73"/>
    </location>
</feature>
<dbReference type="PANTHER" id="PTHR15606:SF4">
    <property type="entry name" value="DNAJ HOMOLOG SUBFAMILY C MEMBER 8"/>
    <property type="match status" value="1"/>
</dbReference>
<dbReference type="SMART" id="SM00271">
    <property type="entry name" value="DnaJ"/>
    <property type="match status" value="1"/>
</dbReference>
<evidence type="ECO:0000313" key="13">
    <source>
        <dbReference type="Proteomes" id="UP000664859"/>
    </source>
</evidence>
<comment type="subunit">
    <text evidence="6">Monomer. Homodimer. Forms a complex composed of HOP and chaperones HSP70 and HSP90; the interaction is stronger in the absence of ATP. Interacts (via TPR 1, 2, 3, 7, 8 and 9 repeats) with HSP70 (via C-terminus); the interaction is direct and is stronger in the absence of ATP. Interacts (via TPR 4, 5 and 6 repeats) with HSP90 (via C-terminus); the interaction is direct.</text>
</comment>
<dbReference type="PRINTS" id="PR00625">
    <property type="entry name" value="JDOMAIN"/>
</dbReference>
<evidence type="ECO:0000256" key="4">
    <source>
        <dbReference type="ARBA" id="ARBA00022803"/>
    </source>
</evidence>
<comment type="subcellular location">
    <subcellularLocation>
        <location evidence="1">Cytoplasm</location>
    </subcellularLocation>
</comment>
<dbReference type="SMART" id="SM00028">
    <property type="entry name" value="TPR"/>
    <property type="match status" value="3"/>
</dbReference>
<evidence type="ECO:0000256" key="6">
    <source>
        <dbReference type="ARBA" id="ARBA00066016"/>
    </source>
</evidence>
<feature type="domain" description="J" evidence="11">
    <location>
        <begin position="260"/>
        <end position="317"/>
    </location>
</feature>
<dbReference type="InterPro" id="IPR036869">
    <property type="entry name" value="J_dom_sf"/>
</dbReference>
<dbReference type="InterPro" id="IPR019734">
    <property type="entry name" value="TPR_rpt"/>
</dbReference>
<dbReference type="GO" id="GO:0005634">
    <property type="term" value="C:nucleus"/>
    <property type="evidence" value="ECO:0007669"/>
    <property type="project" value="TreeGrafter"/>
</dbReference>
<dbReference type="GO" id="GO:0005737">
    <property type="term" value="C:cytoplasm"/>
    <property type="evidence" value="ECO:0007669"/>
    <property type="project" value="UniProtKB-SubCell"/>
</dbReference>
<feature type="compositionally biased region" description="Basic and acidic residues" evidence="10">
    <location>
        <begin position="405"/>
        <end position="429"/>
    </location>
</feature>
<dbReference type="SUPFAM" id="SSF46565">
    <property type="entry name" value="Chaperone J-domain"/>
    <property type="match status" value="1"/>
</dbReference>
<feature type="compositionally biased region" description="Basic and acidic residues" evidence="10">
    <location>
        <begin position="29"/>
        <end position="41"/>
    </location>
</feature>
<dbReference type="Pfam" id="PF13414">
    <property type="entry name" value="TPR_11"/>
    <property type="match status" value="1"/>
</dbReference>
<dbReference type="EMBL" id="JAFCMP010000068">
    <property type="protein sequence ID" value="KAG5188552.1"/>
    <property type="molecule type" value="Genomic_DNA"/>
</dbReference>
<evidence type="ECO:0000256" key="8">
    <source>
        <dbReference type="ARBA" id="ARBA00076447"/>
    </source>
</evidence>
<feature type="compositionally biased region" description="Basic and acidic residues" evidence="10">
    <location>
        <begin position="179"/>
        <end position="190"/>
    </location>
</feature>
<comment type="caution">
    <text evidence="12">The sequence shown here is derived from an EMBL/GenBank/DDBJ whole genome shotgun (WGS) entry which is preliminary data.</text>
</comment>
<feature type="repeat" description="TPR" evidence="9">
    <location>
        <begin position="109"/>
        <end position="142"/>
    </location>
</feature>
<dbReference type="CDD" id="cd06257">
    <property type="entry name" value="DnaJ"/>
    <property type="match status" value="1"/>
</dbReference>
<evidence type="ECO:0000256" key="2">
    <source>
        <dbReference type="ARBA" id="ARBA00022490"/>
    </source>
</evidence>
<keyword evidence="2" id="KW-0963">Cytoplasm</keyword>
<dbReference type="SUPFAM" id="SSF48452">
    <property type="entry name" value="TPR-like"/>
    <property type="match status" value="1"/>
</dbReference>
<dbReference type="PROSITE" id="PS50005">
    <property type="entry name" value="TPR"/>
    <property type="match status" value="2"/>
</dbReference>
<comment type="function">
    <text evidence="5">Acts as a co-chaperone and mediates the association of the chaperones HSP70 and HSP90 probably facilitating substrate transfer from HSP70 to HSP90. Stimulates HSP70 ATPase activity and, in contrast, inhibits HSP90 ATPase activity.</text>
</comment>
<evidence type="ECO:0000256" key="1">
    <source>
        <dbReference type="ARBA" id="ARBA00004496"/>
    </source>
</evidence>
<evidence type="ECO:0000256" key="9">
    <source>
        <dbReference type="PROSITE-ProRule" id="PRU00339"/>
    </source>
</evidence>
<dbReference type="FunFam" id="1.25.40.10:FF:000020">
    <property type="entry name" value="Stress-induced phosphoprotein 1"/>
    <property type="match status" value="1"/>
</dbReference>
<gene>
    <name evidence="12" type="ORF">JKP88DRAFT_269491</name>
</gene>
<accession>A0A835Z6G5</accession>
<dbReference type="PROSITE" id="PS50076">
    <property type="entry name" value="DNAJ_2"/>
    <property type="match status" value="1"/>
</dbReference>
<keyword evidence="4 9" id="KW-0802">TPR repeat</keyword>
<dbReference type="PANTHER" id="PTHR15606">
    <property type="entry name" value="DNAJ HOMOLOG SUBFAMILY C MEMBER 8/LIPOPOLYSACCHARIDE SPECIFIC RESPONSE-7-RELATED"/>
    <property type="match status" value="1"/>
</dbReference>
<dbReference type="AlphaFoldDB" id="A0A835Z6G5"/>
<feature type="compositionally biased region" description="Low complexity" evidence="10">
    <location>
        <begin position="1"/>
        <end position="28"/>
    </location>
</feature>
<evidence type="ECO:0000256" key="7">
    <source>
        <dbReference type="ARBA" id="ARBA00074766"/>
    </source>
</evidence>
<sequence>MAVEGQAAASAAPAALEQASAATAAADGDAPHEEDWKLQAEEFKTHGNEAFKKGQWQEAIDWYSKAIDLDPEDRVYYSNRSAAYLKLGDAKSKALKDAEKCVALGKDWSKAYSRLGAAQHALKRFDAAIESFRIGLSLEPDSKPLKDGMAAAEAGQEAERKARWEAARIERDLQAAEKAAEDAAKKRQEKAAGAGVAKADEEAVSEDPLNSFFTEIGSEAAQKAKEAKQLKDKYTAQDMGTPEQQINRLVGPNFKWKNLNPYEVLMLDTDATVEDIKQRYRKLSTLVHPDKRLDMPLARDAFEEVKQAYQQLIDDGRRKLAVATIEAVRLRVAKERARLVAKGGLTPQALEAQHGSADAHARKAVMKEFASIEMRRREIEEHKQAQKKRERSQEDEEQAKLKKTFAREKEWNEEEGRDKRMGNWRDFARTGKAPKKAKMWKEEERAPPPGGRQKFAVEDANSYKKAWK</sequence>
<keyword evidence="13" id="KW-1185">Reference proteome</keyword>
<evidence type="ECO:0000256" key="5">
    <source>
        <dbReference type="ARBA" id="ARBA00056105"/>
    </source>
</evidence>
<feature type="region of interest" description="Disordered" evidence="10">
    <location>
        <begin position="179"/>
        <end position="201"/>
    </location>
</feature>
<dbReference type="InterPro" id="IPR042858">
    <property type="entry name" value="DNAJC8"/>
</dbReference>
<feature type="region of interest" description="Disordered" evidence="10">
    <location>
        <begin position="1"/>
        <end position="41"/>
    </location>
</feature>
<keyword evidence="12" id="KW-0346">Stress response</keyword>
<keyword evidence="3" id="KW-0677">Repeat</keyword>
<evidence type="ECO:0000256" key="10">
    <source>
        <dbReference type="SAM" id="MobiDB-lite"/>
    </source>
</evidence>
<organism evidence="12 13">
    <name type="scientific">Tribonema minus</name>
    <dbReference type="NCBI Taxonomy" id="303371"/>
    <lineage>
        <taxon>Eukaryota</taxon>
        <taxon>Sar</taxon>
        <taxon>Stramenopiles</taxon>
        <taxon>Ochrophyta</taxon>
        <taxon>PX clade</taxon>
        <taxon>Xanthophyceae</taxon>
        <taxon>Tribonematales</taxon>
        <taxon>Tribonemataceae</taxon>
        <taxon>Tribonema</taxon>
    </lineage>
</organism>
<dbReference type="Proteomes" id="UP000664859">
    <property type="component" value="Unassembled WGS sequence"/>
</dbReference>
<feature type="region of interest" description="Disordered" evidence="10">
    <location>
        <begin position="379"/>
        <end position="468"/>
    </location>
</feature>
<dbReference type="Gene3D" id="1.25.40.10">
    <property type="entry name" value="Tetratricopeptide repeat domain"/>
    <property type="match status" value="1"/>
</dbReference>
<dbReference type="OrthoDB" id="2423701at2759"/>
<dbReference type="Pfam" id="PF00226">
    <property type="entry name" value="DnaJ"/>
    <property type="match status" value="1"/>
</dbReference>
<dbReference type="Gene3D" id="1.10.287.110">
    <property type="entry name" value="DnaJ domain"/>
    <property type="match status" value="1"/>
</dbReference>